<dbReference type="Pfam" id="PF25790">
    <property type="entry name" value="BCD1"/>
    <property type="match status" value="1"/>
</dbReference>
<evidence type="ECO:0000256" key="1">
    <source>
        <dbReference type="ARBA" id="ARBA00022723"/>
    </source>
</evidence>
<dbReference type="InterPro" id="IPR057721">
    <property type="entry name" value="BCD1_alpha/beta"/>
</dbReference>
<evidence type="ECO:0000256" key="4">
    <source>
        <dbReference type="ARBA" id="ARBA00049598"/>
    </source>
</evidence>
<feature type="region of interest" description="Disordered" evidence="7">
    <location>
        <begin position="200"/>
        <end position="233"/>
    </location>
</feature>
<evidence type="ECO:0000259" key="8">
    <source>
        <dbReference type="PROSITE" id="PS51083"/>
    </source>
</evidence>
<dbReference type="InterPro" id="IPR007529">
    <property type="entry name" value="Znf_HIT"/>
</dbReference>
<protein>
    <recommendedName>
        <fullName evidence="8">HIT-type domain-containing protein</fullName>
    </recommendedName>
</protein>
<proteinExistence type="inferred from homology"/>
<dbReference type="Proteomes" id="UP000887226">
    <property type="component" value="Unassembled WGS sequence"/>
</dbReference>
<dbReference type="GO" id="GO:0048254">
    <property type="term" value="P:snoRNA localization"/>
    <property type="evidence" value="ECO:0007669"/>
    <property type="project" value="TreeGrafter"/>
</dbReference>
<comment type="similarity">
    <text evidence="5">Belongs to the BCD1 family.</text>
</comment>
<dbReference type="PANTHER" id="PTHR13483">
    <property type="entry name" value="BOX C_D SNORNA PROTEIN 1-RELATED"/>
    <property type="match status" value="1"/>
</dbReference>
<sequence>MDNLLLESLCRICNIHAAKYTCPRCYFPTCSLPCARRHKLRASCNGERDQTAFKPMSLLATPSGIDHDYNFLHAIETRVQRSEKLIVEEKSLVEDEELRLARTGEEDRAKHRRKHGAQSKGEEPIQRSLRSTQTSIIRAPRGMIRNLENETSWSKRQKSINWQVEWLREGEAGRVLAKIVGNVPIGEQYATIRRLENRTAIQDDDTANQEPGGKRKRPMKRAAANKKQRQSRERKALPYTFLQLADTMLQDPKSTAWRFMPSAHIPQAEPVLRAAPKDILPPTVGLFLLRPQTPSNFPKVLVPINPLTTFETLLYRRTVLEFPTIHVFEQDTNQTPDGFILEKDFMVAKSQLEAYDTPSIEEELGSADNESTSSEEDTEASDSGPDSDGSVEEEEVVPKVWRSTR</sequence>
<evidence type="ECO:0000256" key="2">
    <source>
        <dbReference type="ARBA" id="ARBA00022771"/>
    </source>
</evidence>
<evidence type="ECO:0000256" key="7">
    <source>
        <dbReference type="SAM" id="MobiDB-lite"/>
    </source>
</evidence>
<dbReference type="EMBL" id="MU253944">
    <property type="protein sequence ID" value="KAG9243888.1"/>
    <property type="molecule type" value="Genomic_DNA"/>
</dbReference>
<evidence type="ECO:0000313" key="9">
    <source>
        <dbReference type="EMBL" id="KAG9243888.1"/>
    </source>
</evidence>
<accession>A0A9P7Z2V4</accession>
<dbReference type="CDD" id="cd23023">
    <property type="entry name" value="zf-HIT_BCD1"/>
    <property type="match status" value="1"/>
</dbReference>
<organism evidence="9 10">
    <name type="scientific">Calycina marina</name>
    <dbReference type="NCBI Taxonomy" id="1763456"/>
    <lineage>
        <taxon>Eukaryota</taxon>
        <taxon>Fungi</taxon>
        <taxon>Dikarya</taxon>
        <taxon>Ascomycota</taxon>
        <taxon>Pezizomycotina</taxon>
        <taxon>Leotiomycetes</taxon>
        <taxon>Helotiales</taxon>
        <taxon>Pezizellaceae</taxon>
        <taxon>Calycina</taxon>
    </lineage>
</organism>
<dbReference type="OrthoDB" id="272357at2759"/>
<evidence type="ECO:0000256" key="6">
    <source>
        <dbReference type="PROSITE-ProRule" id="PRU00453"/>
    </source>
</evidence>
<dbReference type="Gene3D" id="3.30.60.190">
    <property type="match status" value="1"/>
</dbReference>
<feature type="region of interest" description="Disordered" evidence="7">
    <location>
        <begin position="103"/>
        <end position="133"/>
    </location>
</feature>
<gene>
    <name evidence="9" type="ORF">BJ878DRAFT_98475</name>
</gene>
<dbReference type="PANTHER" id="PTHR13483:SF11">
    <property type="entry name" value="ZINC FINGER HIT DOMAIN-CONTAINING PROTEIN 3"/>
    <property type="match status" value="1"/>
</dbReference>
<evidence type="ECO:0000256" key="3">
    <source>
        <dbReference type="ARBA" id="ARBA00022833"/>
    </source>
</evidence>
<dbReference type="AlphaFoldDB" id="A0A9P7Z2V4"/>
<feature type="domain" description="HIT-type" evidence="8">
    <location>
        <begin position="10"/>
        <end position="44"/>
    </location>
</feature>
<dbReference type="Pfam" id="PF04438">
    <property type="entry name" value="zf-HIT"/>
    <property type="match status" value="1"/>
</dbReference>
<dbReference type="InterPro" id="IPR051639">
    <property type="entry name" value="BCD1"/>
</dbReference>
<keyword evidence="2 6" id="KW-0863">Zinc-finger</keyword>
<keyword evidence="3" id="KW-0862">Zinc</keyword>
<evidence type="ECO:0000256" key="5">
    <source>
        <dbReference type="ARBA" id="ARBA00049654"/>
    </source>
</evidence>
<evidence type="ECO:0000313" key="10">
    <source>
        <dbReference type="Proteomes" id="UP000887226"/>
    </source>
</evidence>
<name>A0A9P7Z2V4_9HELO</name>
<reference evidence="9" key="1">
    <citation type="journal article" date="2021" name="IMA Fungus">
        <title>Genomic characterization of three marine fungi, including Emericellopsis atlantica sp. nov. with signatures of a generalist lifestyle and marine biomass degradation.</title>
        <authorList>
            <person name="Hagestad O.C."/>
            <person name="Hou L."/>
            <person name="Andersen J.H."/>
            <person name="Hansen E.H."/>
            <person name="Altermark B."/>
            <person name="Li C."/>
            <person name="Kuhnert E."/>
            <person name="Cox R.J."/>
            <person name="Crous P.W."/>
            <person name="Spatafora J.W."/>
            <person name="Lail K."/>
            <person name="Amirebrahimi M."/>
            <person name="Lipzen A."/>
            <person name="Pangilinan J."/>
            <person name="Andreopoulos W."/>
            <person name="Hayes R.D."/>
            <person name="Ng V."/>
            <person name="Grigoriev I.V."/>
            <person name="Jackson S.A."/>
            <person name="Sutton T.D.S."/>
            <person name="Dobson A.D.W."/>
            <person name="Rama T."/>
        </authorList>
    </citation>
    <scope>NUCLEOTIDE SEQUENCE</scope>
    <source>
        <strain evidence="9">TRa3180A</strain>
    </source>
</reference>
<comment type="function">
    <text evidence="4">Required for box C/D snoRNAs accumulation involved in snoRNA processing, snoRNA transport to the nucleolus and ribosome biogenesis.</text>
</comment>
<dbReference type="GO" id="GO:0000492">
    <property type="term" value="P:box C/D snoRNP assembly"/>
    <property type="evidence" value="ECO:0007669"/>
    <property type="project" value="TreeGrafter"/>
</dbReference>
<keyword evidence="1" id="KW-0479">Metal-binding</keyword>
<dbReference type="GO" id="GO:0008270">
    <property type="term" value="F:zinc ion binding"/>
    <property type="evidence" value="ECO:0007669"/>
    <property type="project" value="UniProtKB-UniRule"/>
</dbReference>
<dbReference type="GO" id="GO:0005634">
    <property type="term" value="C:nucleus"/>
    <property type="evidence" value="ECO:0007669"/>
    <property type="project" value="TreeGrafter"/>
</dbReference>
<dbReference type="PROSITE" id="PS51083">
    <property type="entry name" value="ZF_HIT"/>
    <property type="match status" value="1"/>
</dbReference>
<keyword evidence="10" id="KW-1185">Reference proteome</keyword>
<feature type="compositionally biased region" description="Basic residues" evidence="7">
    <location>
        <begin position="214"/>
        <end position="229"/>
    </location>
</feature>
<dbReference type="SUPFAM" id="SSF144232">
    <property type="entry name" value="HIT/MYND zinc finger-like"/>
    <property type="match status" value="1"/>
</dbReference>
<comment type="caution">
    <text evidence="9">The sequence shown here is derived from an EMBL/GenBank/DDBJ whole genome shotgun (WGS) entry which is preliminary data.</text>
</comment>
<dbReference type="GO" id="GO:0000463">
    <property type="term" value="P:maturation of LSU-rRNA from tricistronic rRNA transcript (SSU-rRNA, 5.8S rRNA, LSU-rRNA)"/>
    <property type="evidence" value="ECO:0007669"/>
    <property type="project" value="TreeGrafter"/>
</dbReference>
<feature type="region of interest" description="Disordered" evidence="7">
    <location>
        <begin position="356"/>
        <end position="405"/>
    </location>
</feature>
<dbReference type="GO" id="GO:0070761">
    <property type="term" value="C:pre-snoRNP complex"/>
    <property type="evidence" value="ECO:0007669"/>
    <property type="project" value="TreeGrafter"/>
</dbReference>